<proteinExistence type="inferred from homology"/>
<feature type="domain" description="RNase III" evidence="11">
    <location>
        <begin position="92"/>
        <end position="274"/>
    </location>
</feature>
<name>A0AAD6GNS2_9EURO</name>
<dbReference type="Proteomes" id="UP001216150">
    <property type="component" value="Unassembled WGS sequence"/>
</dbReference>
<dbReference type="InterPro" id="IPR044443">
    <property type="entry name" value="Ribosomal_mL44_DSRM_fung"/>
</dbReference>
<evidence type="ECO:0000259" key="11">
    <source>
        <dbReference type="PROSITE" id="PS50142"/>
    </source>
</evidence>
<dbReference type="Gene3D" id="1.10.1520.10">
    <property type="entry name" value="Ribonuclease III domain"/>
    <property type="match status" value="1"/>
</dbReference>
<dbReference type="AlphaFoldDB" id="A0AAD6GNS2"/>
<feature type="region of interest" description="Disordered" evidence="9">
    <location>
        <begin position="30"/>
        <end position="54"/>
    </location>
</feature>
<dbReference type="SMART" id="SM00535">
    <property type="entry name" value="RIBOc"/>
    <property type="match status" value="1"/>
</dbReference>
<keyword evidence="13" id="KW-1185">Reference proteome</keyword>
<reference evidence="12 13" key="1">
    <citation type="journal article" date="2023" name="IMA Fungus">
        <title>Comparative genomic study of the Penicillium genus elucidates a diverse pangenome and 15 lateral gene transfer events.</title>
        <authorList>
            <person name="Petersen C."/>
            <person name="Sorensen T."/>
            <person name="Nielsen M.R."/>
            <person name="Sondergaard T.E."/>
            <person name="Sorensen J.L."/>
            <person name="Fitzpatrick D.A."/>
            <person name="Frisvad J.C."/>
            <person name="Nielsen K.L."/>
        </authorList>
    </citation>
    <scope>NUCLEOTIDE SEQUENCE [LARGE SCALE GENOMIC DNA]</scope>
    <source>
        <strain evidence="12 13">IBT 29057</strain>
    </source>
</reference>
<dbReference type="Gene3D" id="3.30.160.20">
    <property type="match status" value="1"/>
</dbReference>
<comment type="caution">
    <text evidence="12">The sequence shown here is derived from an EMBL/GenBank/DDBJ whole genome shotgun (WGS) entry which is preliminary data.</text>
</comment>
<accession>A0AAD6GNS2</accession>
<comment type="subcellular location">
    <subcellularLocation>
        <location evidence="1">Mitochondrion</location>
    </subcellularLocation>
</comment>
<dbReference type="InterPro" id="IPR014720">
    <property type="entry name" value="dsRBD_dom"/>
</dbReference>
<dbReference type="GO" id="GO:0005739">
    <property type="term" value="C:mitochondrion"/>
    <property type="evidence" value="ECO:0007669"/>
    <property type="project" value="TreeGrafter"/>
</dbReference>
<dbReference type="SMART" id="SM00358">
    <property type="entry name" value="DSRM"/>
    <property type="match status" value="1"/>
</dbReference>
<organism evidence="12 13">
    <name type="scientific">Penicillium hetheringtonii</name>
    <dbReference type="NCBI Taxonomy" id="911720"/>
    <lineage>
        <taxon>Eukaryota</taxon>
        <taxon>Fungi</taxon>
        <taxon>Dikarya</taxon>
        <taxon>Ascomycota</taxon>
        <taxon>Pezizomycotina</taxon>
        <taxon>Eurotiomycetes</taxon>
        <taxon>Eurotiomycetidae</taxon>
        <taxon>Eurotiales</taxon>
        <taxon>Aspergillaceae</taxon>
        <taxon>Penicillium</taxon>
    </lineage>
</organism>
<gene>
    <name evidence="12" type="ORF">N7450_008921</name>
</gene>
<dbReference type="FunFam" id="3.30.160.20:FF:000043">
    <property type="entry name" value="60S ribosomal protein L3"/>
    <property type="match status" value="1"/>
</dbReference>
<comment type="similarity">
    <text evidence="6">Belongs to the ribonuclease III family. Mitochondrion-specific ribosomal protein mL44 subfamily.</text>
</comment>
<evidence type="ECO:0000313" key="12">
    <source>
        <dbReference type="EMBL" id="KAJ5575022.1"/>
    </source>
</evidence>
<dbReference type="SUPFAM" id="SSF69065">
    <property type="entry name" value="RNase III domain-like"/>
    <property type="match status" value="1"/>
</dbReference>
<evidence type="ECO:0000256" key="9">
    <source>
        <dbReference type="SAM" id="MobiDB-lite"/>
    </source>
</evidence>
<dbReference type="GO" id="GO:0003725">
    <property type="term" value="F:double-stranded RNA binding"/>
    <property type="evidence" value="ECO:0007669"/>
    <property type="project" value="InterPro"/>
</dbReference>
<dbReference type="GO" id="GO:0006396">
    <property type="term" value="P:RNA processing"/>
    <property type="evidence" value="ECO:0007669"/>
    <property type="project" value="InterPro"/>
</dbReference>
<feature type="domain" description="DRBM" evidence="10">
    <location>
        <begin position="301"/>
        <end position="371"/>
    </location>
</feature>
<dbReference type="PANTHER" id="PTHR11207:SF32">
    <property type="entry name" value="LARGE RIBOSOMAL SUBUNIT PROTEIN ML44"/>
    <property type="match status" value="1"/>
</dbReference>
<dbReference type="InterPro" id="IPR044444">
    <property type="entry name" value="Ribosomal_mL44_DSRM_metazoa"/>
</dbReference>
<keyword evidence="3" id="KW-0689">Ribosomal protein</keyword>
<evidence type="ECO:0000256" key="8">
    <source>
        <dbReference type="PROSITE-ProRule" id="PRU00266"/>
    </source>
</evidence>
<dbReference type="PROSITE" id="PS50142">
    <property type="entry name" value="RNASE_3_2"/>
    <property type="match status" value="1"/>
</dbReference>
<dbReference type="Pfam" id="PF22892">
    <property type="entry name" value="DSRM_MRPL44"/>
    <property type="match status" value="1"/>
</dbReference>
<evidence type="ECO:0000256" key="3">
    <source>
        <dbReference type="ARBA" id="ARBA00022980"/>
    </source>
</evidence>
<keyword evidence="4" id="KW-0496">Mitochondrion</keyword>
<evidence type="ECO:0000256" key="2">
    <source>
        <dbReference type="ARBA" id="ARBA00022884"/>
    </source>
</evidence>
<dbReference type="CDD" id="cd19873">
    <property type="entry name" value="DSRM_MRPL3_like"/>
    <property type="match status" value="1"/>
</dbReference>
<dbReference type="EMBL" id="JAQJAC010000008">
    <property type="protein sequence ID" value="KAJ5575022.1"/>
    <property type="molecule type" value="Genomic_DNA"/>
</dbReference>
<evidence type="ECO:0000256" key="6">
    <source>
        <dbReference type="ARBA" id="ARBA00024034"/>
    </source>
</evidence>
<dbReference type="SUPFAM" id="SSF54768">
    <property type="entry name" value="dsRNA-binding domain-like"/>
    <property type="match status" value="1"/>
</dbReference>
<protein>
    <recommendedName>
        <fullName evidence="7">Large ribosomal subunit protein mL44</fullName>
    </recommendedName>
</protein>
<evidence type="ECO:0000256" key="4">
    <source>
        <dbReference type="ARBA" id="ARBA00023128"/>
    </source>
</evidence>
<dbReference type="InterPro" id="IPR036389">
    <property type="entry name" value="RNase_III_sf"/>
</dbReference>
<sequence length="403" mass="44563">MKRLQLQRWSSTVLLPRARTNNRLHQQLYSTGSRLQSTASPIQSESSIPDDIEDASFQDPDVMRHIRRAHKRKMQLQYPSPPVEAATKSAKLAALHARLYLPSRLPLQTLARTLVDASADRNPDFNNESLATLGHDLLSHYTSEHLICTYPRLPLSVTFAAMYAYVGPKTLSAISTEWGVENATVPGGEVDPGVLQFKRIDPGTDVNEVSQLESPRPYAAQKNWRMTVSSKIFYDNEFGDAIKGSAASGQGVTFETARATFVRAVVGAIYLHAGRQAAKRFFEQHILSRHLNISELFNFSQPARDLARLCARENFEAPVAKIISETGRKSRSPVFVVGIFSGQDKLGEGAGPSLIEARERAALSALKGWYLYSPLNPRVPSSMEEEGAAPWKPAHIDLGEVVV</sequence>
<dbReference type="GO" id="GO:0004525">
    <property type="term" value="F:ribonuclease III activity"/>
    <property type="evidence" value="ECO:0007669"/>
    <property type="project" value="InterPro"/>
</dbReference>
<evidence type="ECO:0000256" key="7">
    <source>
        <dbReference type="ARBA" id="ARBA00035187"/>
    </source>
</evidence>
<dbReference type="InterPro" id="IPR000999">
    <property type="entry name" value="RNase_III_dom"/>
</dbReference>
<keyword evidence="2 8" id="KW-0694">RNA-binding</keyword>
<feature type="compositionally biased region" description="Polar residues" evidence="9">
    <location>
        <begin position="30"/>
        <end position="47"/>
    </location>
</feature>
<evidence type="ECO:0000256" key="5">
    <source>
        <dbReference type="ARBA" id="ARBA00023274"/>
    </source>
</evidence>
<dbReference type="PANTHER" id="PTHR11207">
    <property type="entry name" value="RIBONUCLEASE III"/>
    <property type="match status" value="1"/>
</dbReference>
<evidence type="ECO:0000313" key="13">
    <source>
        <dbReference type="Proteomes" id="UP001216150"/>
    </source>
</evidence>
<dbReference type="GO" id="GO:0003735">
    <property type="term" value="F:structural constituent of ribosome"/>
    <property type="evidence" value="ECO:0007669"/>
    <property type="project" value="TreeGrafter"/>
</dbReference>
<keyword evidence="5" id="KW-0687">Ribonucleoprotein</keyword>
<evidence type="ECO:0000259" key="10">
    <source>
        <dbReference type="PROSITE" id="PS50137"/>
    </source>
</evidence>
<dbReference type="PROSITE" id="PS50137">
    <property type="entry name" value="DS_RBD"/>
    <property type="match status" value="1"/>
</dbReference>
<evidence type="ECO:0000256" key="1">
    <source>
        <dbReference type="ARBA" id="ARBA00004173"/>
    </source>
</evidence>